<reference evidence="2 3" key="1">
    <citation type="submission" date="2016-10" db="EMBL/GenBank/DDBJ databases">
        <authorList>
            <person name="de Groot N.N."/>
        </authorList>
    </citation>
    <scope>NUCLEOTIDE SEQUENCE [LARGE SCALE GENOMIC DNA]</scope>
    <source>
        <strain evidence="2 3">DSM 16619</strain>
    </source>
</reference>
<gene>
    <name evidence="2" type="ORF">SAMN05192589_102261</name>
</gene>
<dbReference type="AlphaFoldDB" id="A0A1G6LUW4"/>
<organism evidence="2 3">
    <name type="scientific">Paracidovorax valerianellae</name>
    <dbReference type="NCBI Taxonomy" id="187868"/>
    <lineage>
        <taxon>Bacteria</taxon>
        <taxon>Pseudomonadati</taxon>
        <taxon>Pseudomonadota</taxon>
        <taxon>Betaproteobacteria</taxon>
        <taxon>Burkholderiales</taxon>
        <taxon>Comamonadaceae</taxon>
        <taxon>Paracidovorax</taxon>
    </lineage>
</organism>
<evidence type="ECO:0000313" key="3">
    <source>
        <dbReference type="Proteomes" id="UP000198781"/>
    </source>
</evidence>
<protein>
    <submittedName>
        <fullName evidence="2">Uncharacterized protein</fullName>
    </submittedName>
</protein>
<name>A0A1G6LUW4_9BURK</name>
<keyword evidence="3" id="KW-1185">Reference proteome</keyword>
<evidence type="ECO:0000313" key="2">
    <source>
        <dbReference type="EMBL" id="SDC46999.1"/>
    </source>
</evidence>
<evidence type="ECO:0000256" key="1">
    <source>
        <dbReference type="SAM" id="MobiDB-lite"/>
    </source>
</evidence>
<feature type="region of interest" description="Disordered" evidence="1">
    <location>
        <begin position="193"/>
        <end position="229"/>
    </location>
</feature>
<dbReference type="Proteomes" id="UP000198781">
    <property type="component" value="Unassembled WGS sequence"/>
</dbReference>
<accession>A0A1G6LUW4</accession>
<proteinExistence type="predicted"/>
<dbReference type="STRING" id="187868.SAMN05192589_102261"/>
<dbReference type="EMBL" id="FMZC01000002">
    <property type="protein sequence ID" value="SDC46999.1"/>
    <property type="molecule type" value="Genomic_DNA"/>
</dbReference>
<sequence>MSLYSDRISMAWKQWLGSEPAEPVVNGRIQYGPGKGLIKQVFEGLDASQKTVKKIATIDPARKKIILIQPGEKVLYRSGLRETGVSGYLYLFAHATSRSIQGMIHGIEVADAIRRSGLWHGEPVLIDACNAGASSDGIAGELAKVLRTYVTAPTTTTWNYPLGGSAVGQGAFEKLPGILSTLPIPDLLRPGRWRTWGPDGEPIATTPTSPRDTGDLLKRPLKQGQEMHR</sequence>